<dbReference type="CDD" id="cd06530">
    <property type="entry name" value="S26_SPase_I"/>
    <property type="match status" value="1"/>
</dbReference>
<dbReference type="InterPro" id="IPR019533">
    <property type="entry name" value="Peptidase_S26"/>
</dbReference>
<evidence type="ECO:0000256" key="7">
    <source>
        <dbReference type="PIRSR" id="PIRSR600223-1"/>
    </source>
</evidence>
<dbReference type="GO" id="GO:0016020">
    <property type="term" value="C:membrane"/>
    <property type="evidence" value="ECO:0007669"/>
    <property type="project" value="UniProtKB-SubCell"/>
</dbReference>
<evidence type="ECO:0000313" key="11">
    <source>
        <dbReference type="EMBL" id="PGH53019.1"/>
    </source>
</evidence>
<evidence type="ECO:0000256" key="1">
    <source>
        <dbReference type="ARBA" id="ARBA00000677"/>
    </source>
</evidence>
<dbReference type="RefSeq" id="WP_098739113.1">
    <property type="nucleotide sequence ID" value="NZ_PDKW01000043.1"/>
</dbReference>
<dbReference type="PRINTS" id="PR00727">
    <property type="entry name" value="LEADERPTASE"/>
</dbReference>
<dbReference type="AlphaFoldDB" id="A0A2B8B5R4"/>
<dbReference type="Proteomes" id="UP000225379">
    <property type="component" value="Unassembled WGS sequence"/>
</dbReference>
<name>A0A2B8B5R4_9PROT</name>
<feature type="active site" evidence="7">
    <location>
        <position position="38"/>
    </location>
</feature>
<dbReference type="OrthoDB" id="9815782at2"/>
<evidence type="ECO:0000256" key="6">
    <source>
        <dbReference type="ARBA" id="ARBA00022801"/>
    </source>
</evidence>
<comment type="subcellular location">
    <subcellularLocation>
        <location evidence="9">Membrane</location>
        <topology evidence="9">Single-pass type II membrane protein</topology>
    </subcellularLocation>
</comment>
<evidence type="ECO:0000313" key="12">
    <source>
        <dbReference type="Proteomes" id="UP000225379"/>
    </source>
</evidence>
<dbReference type="GO" id="GO:0009003">
    <property type="term" value="F:signal peptidase activity"/>
    <property type="evidence" value="ECO:0007669"/>
    <property type="project" value="UniProtKB-EC"/>
</dbReference>
<evidence type="ECO:0000256" key="5">
    <source>
        <dbReference type="ARBA" id="ARBA00022670"/>
    </source>
</evidence>
<dbReference type="PROSITE" id="PS00760">
    <property type="entry name" value="SPASE_I_2"/>
    <property type="match status" value="1"/>
</dbReference>
<organism evidence="11 12">
    <name type="scientific">Azospirillum palustre</name>
    <dbReference type="NCBI Taxonomy" id="2044885"/>
    <lineage>
        <taxon>Bacteria</taxon>
        <taxon>Pseudomonadati</taxon>
        <taxon>Pseudomonadota</taxon>
        <taxon>Alphaproteobacteria</taxon>
        <taxon>Rhodospirillales</taxon>
        <taxon>Azospirillaceae</taxon>
        <taxon>Azospirillum</taxon>
    </lineage>
</organism>
<evidence type="ECO:0000256" key="3">
    <source>
        <dbReference type="ARBA" id="ARBA00013208"/>
    </source>
</evidence>
<dbReference type="EMBL" id="PDKW01000043">
    <property type="protein sequence ID" value="PGH53019.1"/>
    <property type="molecule type" value="Genomic_DNA"/>
</dbReference>
<reference evidence="12" key="1">
    <citation type="submission" date="2017-10" db="EMBL/GenBank/DDBJ databases">
        <authorList>
            <person name="Kravchenko I.K."/>
            <person name="Grouzdev D.S."/>
        </authorList>
    </citation>
    <scope>NUCLEOTIDE SEQUENCE [LARGE SCALE GENOMIC DNA]</scope>
    <source>
        <strain evidence="12">B2</strain>
    </source>
</reference>
<gene>
    <name evidence="11" type="primary">lepB</name>
    <name evidence="11" type="ORF">CRT60_24125</name>
</gene>
<dbReference type="GO" id="GO:0004252">
    <property type="term" value="F:serine-type endopeptidase activity"/>
    <property type="evidence" value="ECO:0007669"/>
    <property type="project" value="InterPro"/>
</dbReference>
<dbReference type="InterPro" id="IPR019757">
    <property type="entry name" value="Pept_S26A_signal_pept_1_Lys-AS"/>
</dbReference>
<evidence type="ECO:0000256" key="9">
    <source>
        <dbReference type="RuleBase" id="RU362042"/>
    </source>
</evidence>
<dbReference type="InterPro" id="IPR036286">
    <property type="entry name" value="LexA/Signal_pep-like_sf"/>
</dbReference>
<feature type="active site" evidence="7">
    <location>
        <position position="99"/>
    </location>
</feature>
<dbReference type="InterPro" id="IPR000223">
    <property type="entry name" value="Pept_S26A_signal_pept_1"/>
</dbReference>
<dbReference type="Pfam" id="PF10502">
    <property type="entry name" value="Peptidase_S26"/>
    <property type="match status" value="1"/>
</dbReference>
<dbReference type="NCBIfam" id="TIGR02227">
    <property type="entry name" value="sigpep_I_bact"/>
    <property type="match status" value="1"/>
</dbReference>
<keyword evidence="6 8" id="KW-0378">Hydrolase</keyword>
<evidence type="ECO:0000256" key="2">
    <source>
        <dbReference type="ARBA" id="ARBA00009370"/>
    </source>
</evidence>
<protein>
    <recommendedName>
        <fullName evidence="4 8">Signal peptidase I</fullName>
        <ecNumber evidence="3 8">3.4.21.89</ecNumber>
    </recommendedName>
</protein>
<comment type="catalytic activity">
    <reaction evidence="1 8">
        <text>Cleavage of hydrophobic, N-terminal signal or leader sequences from secreted and periplasmic proteins.</text>
        <dbReference type="EC" id="3.4.21.89"/>
    </reaction>
</comment>
<keyword evidence="5 8" id="KW-0645">Protease</keyword>
<evidence type="ECO:0000259" key="10">
    <source>
        <dbReference type="Pfam" id="PF10502"/>
    </source>
</evidence>
<dbReference type="PROSITE" id="PS00501">
    <property type="entry name" value="SPASE_I_1"/>
    <property type="match status" value="1"/>
</dbReference>
<proteinExistence type="inferred from homology"/>
<dbReference type="InterPro" id="IPR019756">
    <property type="entry name" value="Pept_S26A_signal_pept_1_Ser-AS"/>
</dbReference>
<comment type="caution">
    <text evidence="11">The sequence shown here is derived from an EMBL/GenBank/DDBJ whole genome shotgun (WGS) entry which is preliminary data.</text>
</comment>
<dbReference type="SUPFAM" id="SSF51306">
    <property type="entry name" value="LexA/Signal peptidase"/>
    <property type="match status" value="1"/>
</dbReference>
<evidence type="ECO:0000256" key="8">
    <source>
        <dbReference type="RuleBase" id="RU003993"/>
    </source>
</evidence>
<dbReference type="Gene3D" id="2.10.109.10">
    <property type="entry name" value="Umud Fragment, subunit A"/>
    <property type="match status" value="1"/>
</dbReference>
<keyword evidence="12" id="KW-1185">Reference proteome</keyword>
<accession>A0A2B8B5R4</accession>
<dbReference type="PANTHER" id="PTHR43390">
    <property type="entry name" value="SIGNAL PEPTIDASE I"/>
    <property type="match status" value="1"/>
</dbReference>
<evidence type="ECO:0000256" key="4">
    <source>
        <dbReference type="ARBA" id="ARBA00019232"/>
    </source>
</evidence>
<dbReference type="PROSITE" id="PS00761">
    <property type="entry name" value="SPASE_I_3"/>
    <property type="match status" value="1"/>
</dbReference>
<dbReference type="GO" id="GO:0006465">
    <property type="term" value="P:signal peptide processing"/>
    <property type="evidence" value="ECO:0007669"/>
    <property type="project" value="InterPro"/>
</dbReference>
<dbReference type="InterPro" id="IPR019758">
    <property type="entry name" value="Pept_S26A_signal_pept_1_CS"/>
</dbReference>
<dbReference type="EC" id="3.4.21.89" evidence="3 8"/>
<comment type="similarity">
    <text evidence="2 9">Belongs to the peptidase S26 family.</text>
</comment>
<feature type="domain" description="Peptidase S26" evidence="10">
    <location>
        <begin position="8"/>
        <end position="218"/>
    </location>
</feature>
<sequence length="245" mass="26494">MTGKGGLWEMVRTVAVAGLLAVGARSVVAQPFHVPSGSMEPTLEVGDFLFASKFPYGYSRYSFPLDALPISGRVLGHAPQRGDIVVFRLPRDPEQVYVKRLVGLPGDVVQMRSGILHVNGQPAALERLEDFVETGADGARRTIPQYVEHLPGGPAHRVLHVAGRDGLDDTPPLRVPDGHYFMLGDNRSNSLDSRVAATTGGVGFVPAENLIGRADLRHFSVDPTALDDLAHWPAALRLDRIGLIR</sequence>
<dbReference type="PANTHER" id="PTHR43390:SF1">
    <property type="entry name" value="CHLOROPLAST PROCESSING PEPTIDASE"/>
    <property type="match status" value="1"/>
</dbReference>